<organism evidence="3">
    <name type="scientific">Chlorella variabilis</name>
    <name type="common">Green alga</name>
    <dbReference type="NCBI Taxonomy" id="554065"/>
    <lineage>
        <taxon>Eukaryota</taxon>
        <taxon>Viridiplantae</taxon>
        <taxon>Chlorophyta</taxon>
        <taxon>core chlorophytes</taxon>
        <taxon>Trebouxiophyceae</taxon>
        <taxon>Chlorellales</taxon>
        <taxon>Chlorellaceae</taxon>
        <taxon>Chlorella clade</taxon>
        <taxon>Chlorella</taxon>
    </lineage>
</organism>
<feature type="domain" description="AB hydrolase-1" evidence="1">
    <location>
        <begin position="46"/>
        <end position="292"/>
    </location>
</feature>
<dbReference type="PANTHER" id="PTHR43433">
    <property type="entry name" value="HYDROLASE, ALPHA/BETA FOLD FAMILY PROTEIN"/>
    <property type="match status" value="1"/>
</dbReference>
<gene>
    <name evidence="2" type="ORF">CHLNCDRAFT_133219</name>
</gene>
<dbReference type="EMBL" id="GL433835">
    <property type="protein sequence ID" value="EFN59686.1"/>
    <property type="molecule type" value="Genomic_DNA"/>
</dbReference>
<dbReference type="OrthoDB" id="294702at2759"/>
<dbReference type="STRING" id="554065.E1Z2M3"/>
<dbReference type="InterPro" id="IPR050471">
    <property type="entry name" value="AB_hydrolase"/>
</dbReference>
<reference evidence="2 3" key="1">
    <citation type="journal article" date="2010" name="Plant Cell">
        <title>The Chlorella variabilis NC64A genome reveals adaptation to photosymbiosis, coevolution with viruses, and cryptic sex.</title>
        <authorList>
            <person name="Blanc G."/>
            <person name="Duncan G."/>
            <person name="Agarkova I."/>
            <person name="Borodovsky M."/>
            <person name="Gurnon J."/>
            <person name="Kuo A."/>
            <person name="Lindquist E."/>
            <person name="Lucas S."/>
            <person name="Pangilinan J."/>
            <person name="Polle J."/>
            <person name="Salamov A."/>
            <person name="Terry A."/>
            <person name="Yamada T."/>
            <person name="Dunigan D.D."/>
            <person name="Grigoriev I.V."/>
            <person name="Claverie J.M."/>
            <person name="Van Etten J.L."/>
        </authorList>
    </citation>
    <scope>NUCLEOTIDE SEQUENCE [LARGE SCALE GENOMIC DNA]</scope>
    <source>
        <strain evidence="2 3">NC64A</strain>
    </source>
</reference>
<protein>
    <recommendedName>
        <fullName evidence="1">AB hydrolase-1 domain-containing protein</fullName>
    </recommendedName>
</protein>
<dbReference type="KEGG" id="cvr:CHLNCDRAFT_133219"/>
<evidence type="ECO:0000259" key="1">
    <source>
        <dbReference type="Pfam" id="PF00561"/>
    </source>
</evidence>
<dbReference type="AlphaFoldDB" id="E1Z2M3"/>
<dbReference type="InterPro" id="IPR029058">
    <property type="entry name" value="AB_hydrolase_fold"/>
</dbReference>
<dbReference type="OMA" id="YGWIDDA"/>
<dbReference type="Gene3D" id="3.40.50.1820">
    <property type="entry name" value="alpha/beta hydrolase"/>
    <property type="match status" value="1"/>
</dbReference>
<sequence>MTVRSLPPAAQLCGAYEVRSLQLGDGRSLAYAAMGPPLAQAKLVCLYHHGVPASLVEAEPLAAAGAGLGVAVVAFDRPGMGGSTVDPAMSVASVVADAAALLDHLQLAAAVQVGESGGAPYAAAFAALRPERTAQLLLLAGLAATHGRQHRPLRRSLSSMDRWCMSLRALGASHVINSLVKLAANRTPNMVKRGAGGTLGPCDAAFLRGNDAAKDWLLRFTQRAYMNGMRGVLRDYRVLAGDWGVDVGAVQARTAIWHGSGDRIVPPLHAEYYADAIPGSQLRLVEGEGHVSLVGLHGGEILGDVLRWAEARGQPSAEVVEVAAEPVAQPVLRAIEVCA</sequence>
<dbReference type="InterPro" id="IPR000073">
    <property type="entry name" value="AB_hydrolase_1"/>
</dbReference>
<dbReference type="eggNOG" id="ENOG502QS8H">
    <property type="taxonomic scope" value="Eukaryota"/>
</dbReference>
<keyword evidence="3" id="KW-1185">Reference proteome</keyword>
<evidence type="ECO:0000313" key="3">
    <source>
        <dbReference type="Proteomes" id="UP000008141"/>
    </source>
</evidence>
<name>E1Z2M3_CHLVA</name>
<evidence type="ECO:0000313" key="2">
    <source>
        <dbReference type="EMBL" id="EFN59686.1"/>
    </source>
</evidence>
<dbReference type="Proteomes" id="UP000008141">
    <property type="component" value="Unassembled WGS sequence"/>
</dbReference>
<accession>E1Z2M3</accession>
<dbReference type="PANTHER" id="PTHR43433:SF5">
    <property type="entry name" value="AB HYDROLASE-1 DOMAIN-CONTAINING PROTEIN"/>
    <property type="match status" value="1"/>
</dbReference>
<dbReference type="InParanoid" id="E1Z2M3"/>
<dbReference type="RefSeq" id="XP_005851788.1">
    <property type="nucleotide sequence ID" value="XM_005851726.1"/>
</dbReference>
<dbReference type="GeneID" id="17359123"/>
<dbReference type="Pfam" id="PF00561">
    <property type="entry name" value="Abhydrolase_1"/>
    <property type="match status" value="1"/>
</dbReference>
<proteinExistence type="predicted"/>
<dbReference type="FunCoup" id="E1Z2M3">
    <property type="interactions" value="384"/>
</dbReference>
<dbReference type="SUPFAM" id="SSF53474">
    <property type="entry name" value="alpha/beta-Hydrolases"/>
    <property type="match status" value="1"/>
</dbReference>